<organism evidence="6 7">
    <name type="scientific">Hypericibacter terrae</name>
    <dbReference type="NCBI Taxonomy" id="2602015"/>
    <lineage>
        <taxon>Bacteria</taxon>
        <taxon>Pseudomonadati</taxon>
        <taxon>Pseudomonadota</taxon>
        <taxon>Alphaproteobacteria</taxon>
        <taxon>Rhodospirillales</taxon>
        <taxon>Dongiaceae</taxon>
        <taxon>Hypericibacter</taxon>
    </lineage>
</organism>
<evidence type="ECO:0000313" key="7">
    <source>
        <dbReference type="Proteomes" id="UP000326202"/>
    </source>
</evidence>
<dbReference type="GO" id="GO:0016846">
    <property type="term" value="F:carbon-sulfur lyase activity"/>
    <property type="evidence" value="ECO:0007669"/>
    <property type="project" value="InterPro"/>
</dbReference>
<dbReference type="OrthoDB" id="9807246at2"/>
<dbReference type="EMBL" id="CP042906">
    <property type="protein sequence ID" value="QEX14828.1"/>
    <property type="molecule type" value="Genomic_DNA"/>
</dbReference>
<dbReference type="Proteomes" id="UP000326202">
    <property type="component" value="Chromosome"/>
</dbReference>
<dbReference type="KEGG" id="htq:FRZ44_01030"/>
<dbReference type="PROSITE" id="PS51891">
    <property type="entry name" value="CENP_V_GFA"/>
    <property type="match status" value="1"/>
</dbReference>
<evidence type="ECO:0000256" key="1">
    <source>
        <dbReference type="ARBA" id="ARBA00005495"/>
    </source>
</evidence>
<keyword evidence="3" id="KW-0862">Zinc</keyword>
<keyword evidence="2" id="KW-0479">Metal-binding</keyword>
<comment type="similarity">
    <text evidence="1">Belongs to the Gfa family.</text>
</comment>
<dbReference type="SUPFAM" id="SSF51316">
    <property type="entry name" value="Mss4-like"/>
    <property type="match status" value="1"/>
</dbReference>
<evidence type="ECO:0000313" key="6">
    <source>
        <dbReference type="EMBL" id="QEX14828.1"/>
    </source>
</evidence>
<keyword evidence="4" id="KW-0456">Lyase</keyword>
<dbReference type="GO" id="GO:0046872">
    <property type="term" value="F:metal ion binding"/>
    <property type="evidence" value="ECO:0007669"/>
    <property type="project" value="UniProtKB-KW"/>
</dbReference>
<dbReference type="AlphaFoldDB" id="A0A5J6MC36"/>
<keyword evidence="7" id="KW-1185">Reference proteome</keyword>
<dbReference type="RefSeq" id="WP_151175336.1">
    <property type="nucleotide sequence ID" value="NZ_CP042906.1"/>
</dbReference>
<reference evidence="6 7" key="1">
    <citation type="submission" date="2019-08" db="EMBL/GenBank/DDBJ databases">
        <title>Hyperibacter terrae gen. nov., sp. nov. and Hyperibacter viscosus sp. nov., two new members in the family Rhodospirillaceae isolated from the rhizosphere of Hypericum perforatum.</title>
        <authorList>
            <person name="Noviana Z."/>
        </authorList>
    </citation>
    <scope>NUCLEOTIDE SEQUENCE [LARGE SCALE GENOMIC DNA]</scope>
    <source>
        <strain evidence="6 7">R5913</strain>
    </source>
</reference>
<accession>A0A5J6MC36</accession>
<evidence type="ECO:0000256" key="2">
    <source>
        <dbReference type="ARBA" id="ARBA00022723"/>
    </source>
</evidence>
<evidence type="ECO:0000259" key="5">
    <source>
        <dbReference type="PROSITE" id="PS51891"/>
    </source>
</evidence>
<name>A0A5J6MC36_9PROT</name>
<dbReference type="InterPro" id="IPR011057">
    <property type="entry name" value="Mss4-like_sf"/>
</dbReference>
<dbReference type="InterPro" id="IPR006913">
    <property type="entry name" value="CENP-V/GFA"/>
</dbReference>
<feature type="domain" description="CENP-V/GFA" evidence="5">
    <location>
        <begin position="12"/>
        <end position="126"/>
    </location>
</feature>
<dbReference type="Pfam" id="PF04828">
    <property type="entry name" value="GFA"/>
    <property type="match status" value="1"/>
</dbReference>
<proteinExistence type="inferred from homology"/>
<protein>
    <submittedName>
        <fullName evidence="6">Aldehyde-activating protein</fullName>
    </submittedName>
</protein>
<dbReference type="PANTHER" id="PTHR33337">
    <property type="entry name" value="GFA DOMAIN-CONTAINING PROTEIN"/>
    <property type="match status" value="1"/>
</dbReference>
<evidence type="ECO:0000256" key="3">
    <source>
        <dbReference type="ARBA" id="ARBA00022833"/>
    </source>
</evidence>
<sequence>MTDPKGTSARTLAGKCFCGAVQYEVADAFGYAMNCHCSQCRRTTGSAFKPFAGIERDKLRVTEGGDKLMRVGDETGHDAHCGQCGSLLYSVVREGAFIHVAMGTLVDDPTIRPTMHIFVGSKAPWFTITDDLPQFEEHAMAAGPYGS</sequence>
<dbReference type="Gene3D" id="3.90.1590.10">
    <property type="entry name" value="glutathione-dependent formaldehyde- activating enzyme (gfa)"/>
    <property type="match status" value="1"/>
</dbReference>
<gene>
    <name evidence="6" type="ORF">FRZ44_01030</name>
</gene>
<evidence type="ECO:0000256" key="4">
    <source>
        <dbReference type="ARBA" id="ARBA00023239"/>
    </source>
</evidence>
<dbReference type="PANTHER" id="PTHR33337:SF40">
    <property type="entry name" value="CENP-V_GFA DOMAIN-CONTAINING PROTEIN-RELATED"/>
    <property type="match status" value="1"/>
</dbReference>